<dbReference type="AlphaFoldDB" id="A0A0V7ZH72"/>
<sequence length="370" mass="41966">MSELNWKIGLEIELMAPMGLSRKDLAESIAEKYNGSVHRIFYPQSEPSQVPGTQVFQNLTLGFEVFYPQGNLIARCVDDLTLQDDLDKAQKPQPGWYRIVSDDTRLLQLVSCQSDALFSLNQVLKPIAALFGTDTETGPEGMIRVADNTGNPIAIAAPLPGERERPCELITPPISKDHFQYLEPLLEIARSLGFTIPREGATHIHFDGKALCSARIFANLVNILWTYGEILKQLVGTNPQCRRLGVWDYDLLEMVNESDFRELSWEEAQTRLTKLQLTKYCDFNLKNLIHHIPGKHTFEVRIFPVWLESKPILESAMLIEAVLNYVISMEKISPATLLQWDLVTVKEFLLSLPMSEELRILWLSRAAKVS</sequence>
<organism evidence="1 3">
    <name type="scientific">Mastigocoleus testarum BC008</name>
    <dbReference type="NCBI Taxonomy" id="371196"/>
    <lineage>
        <taxon>Bacteria</taxon>
        <taxon>Bacillati</taxon>
        <taxon>Cyanobacteriota</taxon>
        <taxon>Cyanophyceae</taxon>
        <taxon>Nostocales</taxon>
        <taxon>Hapalosiphonaceae</taxon>
        <taxon>Mastigocoleus</taxon>
    </lineage>
</organism>
<dbReference type="Pfam" id="PF12224">
    <property type="entry name" value="Amidoligase_2"/>
    <property type="match status" value="1"/>
</dbReference>
<keyword evidence="1" id="KW-0436">Ligase</keyword>
<dbReference type="InterPro" id="IPR022025">
    <property type="entry name" value="Amidoligase_2"/>
</dbReference>
<protein>
    <submittedName>
        <fullName evidence="1">Amidoligase enzyme</fullName>
    </submittedName>
</protein>
<evidence type="ECO:0000313" key="1">
    <source>
        <dbReference type="EMBL" id="KST63886.1"/>
    </source>
</evidence>
<dbReference type="Proteomes" id="UP000053372">
    <property type="component" value="Unassembled WGS sequence"/>
</dbReference>
<dbReference type="EMBL" id="LMTZ01000130">
    <property type="protein sequence ID" value="KST63886.1"/>
    <property type="molecule type" value="Genomic_DNA"/>
</dbReference>
<dbReference type="OrthoDB" id="569444at2"/>
<dbReference type="RefSeq" id="WP_036265368.1">
    <property type="nucleotide sequence ID" value="NZ_LMTZ01000126.1"/>
</dbReference>
<reference evidence="1 3" key="1">
    <citation type="journal article" date="2015" name="Genome Announc.">
        <title>Draft Genome of the Euendolithic (true boring) Cyanobacterium Mastigocoleus testarum strain BC008.</title>
        <authorList>
            <person name="Guida B.S."/>
            <person name="Garcia-Pichel F."/>
        </authorList>
    </citation>
    <scope>NUCLEOTIDE SEQUENCE [LARGE SCALE GENOMIC DNA]</scope>
    <source>
        <strain evidence="1 3">BC008</strain>
    </source>
</reference>
<comment type="caution">
    <text evidence="1">The sequence shown here is derived from an EMBL/GenBank/DDBJ whole genome shotgun (WGS) entry which is preliminary data.</text>
</comment>
<proteinExistence type="predicted"/>
<evidence type="ECO:0000313" key="3">
    <source>
        <dbReference type="Proteomes" id="UP000053372"/>
    </source>
</evidence>
<gene>
    <name evidence="1" type="ORF">BC008_15645</name>
    <name evidence="2" type="ORF">BC008_16420</name>
</gene>
<evidence type="ECO:0000313" key="2">
    <source>
        <dbReference type="EMBL" id="KST64221.1"/>
    </source>
</evidence>
<dbReference type="EMBL" id="LMTZ01000126">
    <property type="protein sequence ID" value="KST64221.1"/>
    <property type="molecule type" value="Genomic_DNA"/>
</dbReference>
<accession>A0A0V7ZH72</accession>
<keyword evidence="3" id="KW-1185">Reference proteome</keyword>
<dbReference type="GO" id="GO:0016874">
    <property type="term" value="F:ligase activity"/>
    <property type="evidence" value="ECO:0007669"/>
    <property type="project" value="UniProtKB-KW"/>
</dbReference>
<name>A0A0V7ZH72_9CYAN</name>